<evidence type="ECO:0000256" key="5">
    <source>
        <dbReference type="ARBA" id="ARBA00023136"/>
    </source>
</evidence>
<comment type="subcellular location">
    <subcellularLocation>
        <location evidence="1">Membrane</location>
        <topology evidence="1">Multi-pass membrane protein</topology>
    </subcellularLocation>
</comment>
<sequence length="594" mass="64779">MAAATGGDLEAMEESENGTAVEPQVKYRGWKAMPYVIGNETFEKLGSIGIASNLLVYLTTIFHLKSVTAATTLNVFNGTTNLATVIGAFIADSNLGRYTTLGFACIASLMGMLVVTLTAAISELHPAPCTQGEPCTGPTTLQLAILLVGFAFLVIGAGGIRPCNLSFGADQFDPNTGAGKKGINSFFNWYYFTFTLAVAVSSTIIIYIQSEVSWAWGFAIPTVLMFLACAFFYSGSKIYVKVKPEGSPFTSIAQVLVVAFRKRGLKLPAEPEKSLFNPPHASSLVSKLPYTNQFNFLDKASIVSHTDEVGPNGFASNPWRLCSIQQVEEVKCVLRVIPIWSTAIIYYVAFSQQSTYIILQALQSDRHLWRGGFEIPAASFTIFPMLALAIWIPLYDRVIVSKLEKFTGKEGGITLLQRMGIGIIFSVVAMIISAVIEDQRRKYALRLPTVGIMAGGGGGAAVSSMSSLWLIAPLMLLGLSEAFNMVSQLEFYYKQFPENMRSVAGSLLFCGIAIASYLSGLLVTIVHNTTGAYGKENWLAEDLNKGRLDLFYILIAVIGVINFFLFLAFAKWYRYKGLDDGSDSDLEREQVLQC</sequence>
<reference evidence="8" key="2">
    <citation type="submission" date="2025-08" db="UniProtKB">
        <authorList>
            <consortium name="RefSeq"/>
        </authorList>
    </citation>
    <scope>IDENTIFICATION</scope>
    <source>
        <tissue evidence="8">Young leaves</tissue>
    </source>
</reference>
<dbReference type="OrthoDB" id="8904098at2759"/>
<keyword evidence="4 6" id="KW-1133">Transmembrane helix</keyword>
<feature type="transmembrane region" description="Helical" evidence="6">
    <location>
        <begin position="101"/>
        <end position="121"/>
    </location>
</feature>
<evidence type="ECO:0000256" key="4">
    <source>
        <dbReference type="ARBA" id="ARBA00022989"/>
    </source>
</evidence>
<feature type="transmembrane region" description="Helical" evidence="6">
    <location>
        <begin position="415"/>
        <end position="436"/>
    </location>
</feature>
<feature type="transmembrane region" description="Helical" evidence="6">
    <location>
        <begin position="443"/>
        <end position="462"/>
    </location>
</feature>
<evidence type="ECO:0000313" key="8">
    <source>
        <dbReference type="RefSeq" id="XP_008807861.3"/>
    </source>
</evidence>
<feature type="transmembrane region" description="Helical" evidence="6">
    <location>
        <begin position="507"/>
        <end position="530"/>
    </location>
</feature>
<feature type="transmembrane region" description="Helical" evidence="6">
    <location>
        <begin position="468"/>
        <end position="486"/>
    </location>
</feature>
<dbReference type="Pfam" id="PF00854">
    <property type="entry name" value="PTR2"/>
    <property type="match status" value="1"/>
</dbReference>
<name>A0A8B7CW67_PHODC</name>
<evidence type="ECO:0000256" key="2">
    <source>
        <dbReference type="ARBA" id="ARBA00005982"/>
    </source>
</evidence>
<dbReference type="SUPFAM" id="SSF103473">
    <property type="entry name" value="MFS general substrate transporter"/>
    <property type="match status" value="1"/>
</dbReference>
<dbReference type="GeneID" id="103720095"/>
<gene>
    <name evidence="8" type="primary">LOC103720095</name>
</gene>
<evidence type="ECO:0000256" key="3">
    <source>
        <dbReference type="ARBA" id="ARBA00022692"/>
    </source>
</evidence>
<feature type="transmembrane region" description="Helical" evidence="6">
    <location>
        <begin position="214"/>
        <end position="233"/>
    </location>
</feature>
<protein>
    <submittedName>
        <fullName evidence="8">Protein NRT1/ PTR FAMILY 2.11-like</fullName>
    </submittedName>
</protein>
<comment type="similarity">
    <text evidence="2">Belongs to the major facilitator superfamily. Proton-dependent oligopeptide transporter (POT/PTR) (TC 2.A.17) family.</text>
</comment>
<evidence type="ECO:0000256" key="6">
    <source>
        <dbReference type="SAM" id="Phobius"/>
    </source>
</evidence>
<dbReference type="CDD" id="cd17416">
    <property type="entry name" value="MFS_NPF1_2"/>
    <property type="match status" value="1"/>
</dbReference>
<accession>A0A8B7CW67</accession>
<dbReference type="InterPro" id="IPR036259">
    <property type="entry name" value="MFS_trans_sf"/>
</dbReference>
<proteinExistence type="inferred from homology"/>
<dbReference type="KEGG" id="pda:103720095"/>
<dbReference type="AlphaFoldDB" id="A0A8B7CW67"/>
<dbReference type="Proteomes" id="UP000228380">
    <property type="component" value="Chromosome 16"/>
</dbReference>
<dbReference type="PANTHER" id="PTHR11654">
    <property type="entry name" value="OLIGOPEPTIDE TRANSPORTER-RELATED"/>
    <property type="match status" value="1"/>
</dbReference>
<feature type="transmembrane region" description="Helical" evidence="6">
    <location>
        <begin position="550"/>
        <end position="570"/>
    </location>
</feature>
<feature type="transmembrane region" description="Helical" evidence="6">
    <location>
        <begin position="375"/>
        <end position="395"/>
    </location>
</feature>
<dbReference type="Gene3D" id="1.20.1250.20">
    <property type="entry name" value="MFS general substrate transporter like domains"/>
    <property type="match status" value="1"/>
</dbReference>
<reference evidence="7" key="1">
    <citation type="journal article" date="2019" name="Nat. Commun.">
        <title>Genome-wide association mapping of date palm fruit traits.</title>
        <authorList>
            <person name="Hazzouri K.M."/>
            <person name="Gros-Balthazard M."/>
            <person name="Flowers J.M."/>
            <person name="Copetti D."/>
            <person name="Lemansour A."/>
            <person name="Lebrun M."/>
            <person name="Masmoudi K."/>
            <person name="Ferrand S."/>
            <person name="Dhar M.I."/>
            <person name="Fresquez Z.A."/>
            <person name="Rosas U."/>
            <person name="Zhang J."/>
            <person name="Talag J."/>
            <person name="Lee S."/>
            <person name="Kudrna D."/>
            <person name="Powell R.F."/>
            <person name="Leitch I.J."/>
            <person name="Krueger R.R."/>
            <person name="Wing R.A."/>
            <person name="Amiri K.M.A."/>
            <person name="Purugganan M.D."/>
        </authorList>
    </citation>
    <scope>NUCLEOTIDE SEQUENCE [LARGE SCALE GENOMIC DNA]</scope>
    <source>
        <strain evidence="7">cv. Khalas</strain>
    </source>
</reference>
<feature type="transmembrane region" description="Helical" evidence="6">
    <location>
        <begin position="189"/>
        <end position="208"/>
    </location>
</feature>
<feature type="transmembrane region" description="Helical" evidence="6">
    <location>
        <begin position="141"/>
        <end position="160"/>
    </location>
</feature>
<dbReference type="GO" id="GO:0022857">
    <property type="term" value="F:transmembrane transporter activity"/>
    <property type="evidence" value="ECO:0007669"/>
    <property type="project" value="InterPro"/>
</dbReference>
<keyword evidence="3 6" id="KW-0812">Transmembrane</keyword>
<keyword evidence="5 6" id="KW-0472">Membrane</keyword>
<dbReference type="RefSeq" id="XP_008807861.3">
    <property type="nucleotide sequence ID" value="XM_008809639.3"/>
</dbReference>
<organism evidence="7 8">
    <name type="scientific">Phoenix dactylifera</name>
    <name type="common">Date palm</name>
    <dbReference type="NCBI Taxonomy" id="42345"/>
    <lineage>
        <taxon>Eukaryota</taxon>
        <taxon>Viridiplantae</taxon>
        <taxon>Streptophyta</taxon>
        <taxon>Embryophyta</taxon>
        <taxon>Tracheophyta</taxon>
        <taxon>Spermatophyta</taxon>
        <taxon>Magnoliopsida</taxon>
        <taxon>Liliopsida</taxon>
        <taxon>Arecaceae</taxon>
        <taxon>Coryphoideae</taxon>
        <taxon>Phoeniceae</taxon>
        <taxon>Phoenix</taxon>
    </lineage>
</organism>
<evidence type="ECO:0000256" key="1">
    <source>
        <dbReference type="ARBA" id="ARBA00004141"/>
    </source>
</evidence>
<keyword evidence="7" id="KW-1185">Reference proteome</keyword>
<evidence type="ECO:0000313" key="7">
    <source>
        <dbReference type="Proteomes" id="UP000228380"/>
    </source>
</evidence>
<dbReference type="GO" id="GO:0016020">
    <property type="term" value="C:membrane"/>
    <property type="evidence" value="ECO:0007669"/>
    <property type="project" value="UniProtKB-SubCell"/>
</dbReference>
<dbReference type="InterPro" id="IPR000109">
    <property type="entry name" value="POT_fam"/>
</dbReference>